<dbReference type="Pfam" id="PF01425">
    <property type="entry name" value="Amidase"/>
    <property type="match status" value="1"/>
</dbReference>
<dbReference type="EMBL" id="JASNJD010000031">
    <property type="protein sequence ID" value="MDK3020750.1"/>
    <property type="molecule type" value="Genomic_DNA"/>
</dbReference>
<reference evidence="3 4" key="1">
    <citation type="submission" date="2023-05" db="EMBL/GenBank/DDBJ databases">
        <title>Pseudodonghicola sp. nov.</title>
        <authorList>
            <person name="Huang J."/>
        </authorList>
    </citation>
    <scope>NUCLEOTIDE SEQUENCE [LARGE SCALE GENOMIC DNA]</scope>
    <source>
        <strain evidence="3 4">IC7</strain>
    </source>
</reference>
<keyword evidence="3" id="KW-0378">Hydrolase</keyword>
<dbReference type="Gene3D" id="3.90.1300.10">
    <property type="entry name" value="Amidase signature (AS) domain"/>
    <property type="match status" value="1"/>
</dbReference>
<proteinExistence type="inferred from homology"/>
<comment type="caution">
    <text evidence="3">The sequence shown here is derived from an EMBL/GenBank/DDBJ whole genome shotgun (WGS) entry which is preliminary data.</text>
</comment>
<dbReference type="PANTHER" id="PTHR11895:SF7">
    <property type="entry name" value="GLUTAMYL-TRNA(GLN) AMIDOTRANSFERASE SUBUNIT A, MITOCHONDRIAL"/>
    <property type="match status" value="1"/>
</dbReference>
<dbReference type="InterPro" id="IPR036928">
    <property type="entry name" value="AS_sf"/>
</dbReference>
<gene>
    <name evidence="3" type="ORF">QO033_24000</name>
</gene>
<dbReference type="InterPro" id="IPR023631">
    <property type="entry name" value="Amidase_dom"/>
</dbReference>
<dbReference type="SUPFAM" id="SSF75304">
    <property type="entry name" value="Amidase signature (AS) enzymes"/>
    <property type="match status" value="1"/>
</dbReference>
<name>A0ABT7F8D7_9RHOB</name>
<dbReference type="RefSeq" id="WP_284483269.1">
    <property type="nucleotide sequence ID" value="NZ_JASNJD010000031.1"/>
</dbReference>
<evidence type="ECO:0000256" key="1">
    <source>
        <dbReference type="ARBA" id="ARBA00009199"/>
    </source>
</evidence>
<organism evidence="3 4">
    <name type="scientific">Pseudodonghicola flavimaris</name>
    <dbReference type="NCBI Taxonomy" id="3050036"/>
    <lineage>
        <taxon>Bacteria</taxon>
        <taxon>Pseudomonadati</taxon>
        <taxon>Pseudomonadota</taxon>
        <taxon>Alphaproteobacteria</taxon>
        <taxon>Rhodobacterales</taxon>
        <taxon>Paracoccaceae</taxon>
        <taxon>Pseudodonghicola</taxon>
    </lineage>
</organism>
<dbReference type="EC" id="3.5.1.4" evidence="3"/>
<feature type="domain" description="Amidase" evidence="2">
    <location>
        <begin position="36"/>
        <end position="457"/>
    </location>
</feature>
<dbReference type="Proteomes" id="UP001243757">
    <property type="component" value="Unassembled WGS sequence"/>
</dbReference>
<dbReference type="GO" id="GO:0004040">
    <property type="term" value="F:amidase activity"/>
    <property type="evidence" value="ECO:0007669"/>
    <property type="project" value="UniProtKB-EC"/>
</dbReference>
<evidence type="ECO:0000259" key="2">
    <source>
        <dbReference type="Pfam" id="PF01425"/>
    </source>
</evidence>
<dbReference type="NCBIfam" id="NF004815">
    <property type="entry name" value="PRK06169.1"/>
    <property type="match status" value="1"/>
</dbReference>
<evidence type="ECO:0000313" key="3">
    <source>
        <dbReference type="EMBL" id="MDK3020750.1"/>
    </source>
</evidence>
<dbReference type="PANTHER" id="PTHR11895">
    <property type="entry name" value="TRANSAMIDASE"/>
    <property type="match status" value="1"/>
</dbReference>
<sequence>MLDVKKTPISGADDCCLLTSAELTKAYAAGSLSPVEVTAKALERAEAAQESCNAFTLIDHDGALEMARAAEARWQAGTPLSPVDGVPATIKDIVSIKGWSVRYGSTLTDPTPCAADAPSVARMRAAGLVFLGMTTTPEFGWKAITDCLYSGITRNPWNTDVTPGGSSGGAAVAAAMGAGVFHLGSDGGGSIRIPSAFTGISGIKPTFGRVPAYPASPFGTVAHIGPMCRRPEDAEAMLAVMSGRDLADWFQGAAEFPALSAQEVTPKGKKIGVWRTPPSGYVDPEVAAQFDKSLADLAEAGAELIEFELPMADQILDIFNWHWISGARRRLDMLGEFDAGQIDPGLYQMAEQARDWRVSDYIANVNLRAAYGSEMDRALAEDFDYLVAPGAAILPFTAGEELPEDSGLSRWIEWAGFSYPINLSQQPAMSVPAGLSTGGLPHSLQIIAGRGADSQVLALAKWWAARHPDYFL</sequence>
<accession>A0ABT7F8D7</accession>
<protein>
    <submittedName>
        <fullName evidence="3">Amidase</fullName>
        <ecNumber evidence="3">3.5.1.4</ecNumber>
    </submittedName>
</protein>
<dbReference type="InterPro" id="IPR000120">
    <property type="entry name" value="Amidase"/>
</dbReference>
<comment type="similarity">
    <text evidence="1">Belongs to the amidase family.</text>
</comment>
<keyword evidence="4" id="KW-1185">Reference proteome</keyword>
<evidence type="ECO:0000313" key="4">
    <source>
        <dbReference type="Proteomes" id="UP001243757"/>
    </source>
</evidence>